<dbReference type="OrthoDB" id="9800258at2"/>
<dbReference type="PANTHER" id="PTHR41791">
    <property type="entry name" value="SSL7039 PROTEIN"/>
    <property type="match status" value="1"/>
</dbReference>
<organism evidence="1 2">
    <name type="scientific">Lysobacter dokdonensis DS-58</name>
    <dbReference type="NCBI Taxonomy" id="1300345"/>
    <lineage>
        <taxon>Bacteria</taxon>
        <taxon>Pseudomonadati</taxon>
        <taxon>Pseudomonadota</taxon>
        <taxon>Gammaproteobacteria</taxon>
        <taxon>Lysobacterales</taxon>
        <taxon>Lysobacteraceae</taxon>
        <taxon>Noviluteimonas</taxon>
    </lineage>
</organism>
<protein>
    <submittedName>
        <fullName evidence="1">Addiction module killer protein</fullName>
    </submittedName>
</protein>
<proteinExistence type="predicted"/>
<dbReference type="InterPro" id="IPR014056">
    <property type="entry name" value="TypeIITA-like_toxin_pred"/>
</dbReference>
<dbReference type="RefSeq" id="WP_036168030.1">
    <property type="nucleotide sequence ID" value="NZ_JRKJ01000008.1"/>
</dbReference>
<dbReference type="Proteomes" id="UP000030518">
    <property type="component" value="Unassembled WGS sequence"/>
</dbReference>
<reference evidence="1 2" key="1">
    <citation type="submission" date="2014-09" db="EMBL/GenBank/DDBJ databases">
        <title>Genome sequences of Lysobacter dokdonensis DS-58.</title>
        <authorList>
            <person name="Kim J.F."/>
            <person name="Kwak M.-J."/>
        </authorList>
    </citation>
    <scope>NUCLEOTIDE SEQUENCE [LARGE SCALE GENOMIC DNA]</scope>
    <source>
        <strain evidence="1 2">DS-58</strain>
    </source>
</reference>
<dbReference type="EMBL" id="JRKJ01000008">
    <property type="protein sequence ID" value="KGQ19214.1"/>
    <property type="molecule type" value="Genomic_DNA"/>
</dbReference>
<evidence type="ECO:0000313" key="2">
    <source>
        <dbReference type="Proteomes" id="UP000030518"/>
    </source>
</evidence>
<dbReference type="PANTHER" id="PTHR41791:SF1">
    <property type="entry name" value="SSL7039 PROTEIN"/>
    <property type="match status" value="1"/>
</dbReference>
<dbReference type="PIRSF" id="PIRSF028744">
    <property type="entry name" value="Addict_mod_HI1419"/>
    <property type="match status" value="1"/>
</dbReference>
<dbReference type="STRING" id="1300345.LF41_2860"/>
<dbReference type="AlphaFoldDB" id="A0A0A2X1Z6"/>
<sequence>MYEVRTTAQFDSWVASLGDINAQARVFARLSNMAKGNFGDWKSVGGRVLESRIHYGAGYRLYFMRDGSSVVLLLSGGDKSSQSRDILRAQVLAAAY</sequence>
<dbReference type="NCBIfam" id="TIGR02683">
    <property type="entry name" value="upstrm_HI1419"/>
    <property type="match status" value="1"/>
</dbReference>
<keyword evidence="2" id="KW-1185">Reference proteome</keyword>
<name>A0A0A2X1Z6_9GAMM</name>
<accession>A0A0A2X1Z6</accession>
<comment type="caution">
    <text evidence="1">The sequence shown here is derived from an EMBL/GenBank/DDBJ whole genome shotgun (WGS) entry which is preliminary data.</text>
</comment>
<dbReference type="eggNOG" id="COG3657">
    <property type="taxonomic scope" value="Bacteria"/>
</dbReference>
<gene>
    <name evidence="1" type="ORF">LF41_2860</name>
</gene>
<evidence type="ECO:0000313" key="1">
    <source>
        <dbReference type="EMBL" id="KGQ19214.1"/>
    </source>
</evidence>
<dbReference type="PATRIC" id="fig|1300345.3.peg.1412"/>